<dbReference type="InterPro" id="IPR010730">
    <property type="entry name" value="HET"/>
</dbReference>
<name>A0AAN6ZZF2_9PEZI</name>
<dbReference type="PANTHER" id="PTHR24148">
    <property type="entry name" value="ANKYRIN REPEAT DOMAIN-CONTAINING PROTEIN 39 HOMOLOG-RELATED"/>
    <property type="match status" value="1"/>
</dbReference>
<keyword evidence="4" id="KW-1185">Reference proteome</keyword>
<feature type="domain" description="Heterokaryon incompatibility" evidence="2">
    <location>
        <begin position="42"/>
        <end position="177"/>
    </location>
</feature>
<dbReference type="InterPro" id="IPR052895">
    <property type="entry name" value="HetReg/Transcr_Mod"/>
</dbReference>
<gene>
    <name evidence="3" type="ORF">C8A00DRAFT_13156</name>
</gene>
<keyword evidence="1" id="KW-1133">Transmembrane helix</keyword>
<dbReference type="AlphaFoldDB" id="A0AAN6ZZF2"/>
<protein>
    <submittedName>
        <fullName evidence="3">Heterokaryon incompatibility protein-domain-containing protein</fullName>
    </submittedName>
</protein>
<comment type="caution">
    <text evidence="3">The sequence shown here is derived from an EMBL/GenBank/DDBJ whole genome shotgun (WGS) entry which is preliminary data.</text>
</comment>
<dbReference type="Pfam" id="PF06985">
    <property type="entry name" value="HET"/>
    <property type="match status" value="1"/>
</dbReference>
<dbReference type="EMBL" id="MU856879">
    <property type="protein sequence ID" value="KAK4155843.1"/>
    <property type="molecule type" value="Genomic_DNA"/>
</dbReference>
<evidence type="ECO:0000256" key="1">
    <source>
        <dbReference type="SAM" id="Phobius"/>
    </source>
</evidence>
<dbReference type="PANTHER" id="PTHR24148:SF64">
    <property type="entry name" value="HETEROKARYON INCOMPATIBILITY DOMAIN-CONTAINING PROTEIN"/>
    <property type="match status" value="1"/>
</dbReference>
<accession>A0AAN6ZZF2</accession>
<keyword evidence="1" id="KW-0472">Membrane</keyword>
<sequence length="421" mass="48406">MDFTYPSTAGAEELRLLKPISITRHFLKFRIEKFSRTATPSYTAVSYTWGIGEASELIYLNGQTFHVRLNLWSCLYYLGQVTNHAGWTHLWVDAICIDQSNDDERDAQVRRMDKTYGNAECVSVWLGLPKLEVPDQIVFPRHRLPTKTLEVDAFDWCDHVGDLANRSYWSRFWVVQEFLLGKNVMLYCGNAGMRWDDFRDILYNEAGVSGYIPEFGAPGHATNSVVASYRALPLVRGRHVDKHPEYLQPFHDLIINHHRSECQDPRDRVFALLGLVTPRERDFLERFFPDYSMSEEHVRIIALAHVMQYPASTSFGEVTPDSDELFLGLGVTSRWERRSLLRRARLEEFDYLGYENTDEALSALTWSTIGCQRGSESDEEDDDRRDGTNTIYTIPGRLCLVVGCIFLLATAIQTIGRFAIF</sequence>
<dbReference type="Proteomes" id="UP001302745">
    <property type="component" value="Unassembled WGS sequence"/>
</dbReference>
<proteinExistence type="predicted"/>
<evidence type="ECO:0000259" key="2">
    <source>
        <dbReference type="Pfam" id="PF06985"/>
    </source>
</evidence>
<evidence type="ECO:0000313" key="4">
    <source>
        <dbReference type="Proteomes" id="UP001302745"/>
    </source>
</evidence>
<feature type="transmembrane region" description="Helical" evidence="1">
    <location>
        <begin position="400"/>
        <end position="420"/>
    </location>
</feature>
<keyword evidence="1" id="KW-0812">Transmembrane</keyword>
<evidence type="ECO:0000313" key="3">
    <source>
        <dbReference type="EMBL" id="KAK4155843.1"/>
    </source>
</evidence>
<organism evidence="3 4">
    <name type="scientific">Chaetomidium leptoderma</name>
    <dbReference type="NCBI Taxonomy" id="669021"/>
    <lineage>
        <taxon>Eukaryota</taxon>
        <taxon>Fungi</taxon>
        <taxon>Dikarya</taxon>
        <taxon>Ascomycota</taxon>
        <taxon>Pezizomycotina</taxon>
        <taxon>Sordariomycetes</taxon>
        <taxon>Sordariomycetidae</taxon>
        <taxon>Sordariales</taxon>
        <taxon>Chaetomiaceae</taxon>
        <taxon>Chaetomidium</taxon>
    </lineage>
</organism>
<reference evidence="3" key="1">
    <citation type="journal article" date="2023" name="Mol. Phylogenet. Evol.">
        <title>Genome-scale phylogeny and comparative genomics of the fungal order Sordariales.</title>
        <authorList>
            <person name="Hensen N."/>
            <person name="Bonometti L."/>
            <person name="Westerberg I."/>
            <person name="Brannstrom I.O."/>
            <person name="Guillou S."/>
            <person name="Cros-Aarteil S."/>
            <person name="Calhoun S."/>
            <person name="Haridas S."/>
            <person name="Kuo A."/>
            <person name="Mondo S."/>
            <person name="Pangilinan J."/>
            <person name="Riley R."/>
            <person name="LaButti K."/>
            <person name="Andreopoulos B."/>
            <person name="Lipzen A."/>
            <person name="Chen C."/>
            <person name="Yan M."/>
            <person name="Daum C."/>
            <person name="Ng V."/>
            <person name="Clum A."/>
            <person name="Steindorff A."/>
            <person name="Ohm R.A."/>
            <person name="Martin F."/>
            <person name="Silar P."/>
            <person name="Natvig D.O."/>
            <person name="Lalanne C."/>
            <person name="Gautier V."/>
            <person name="Ament-Velasquez S.L."/>
            <person name="Kruys A."/>
            <person name="Hutchinson M.I."/>
            <person name="Powell A.J."/>
            <person name="Barry K."/>
            <person name="Miller A.N."/>
            <person name="Grigoriev I.V."/>
            <person name="Debuchy R."/>
            <person name="Gladieux P."/>
            <person name="Hiltunen Thoren M."/>
            <person name="Johannesson H."/>
        </authorList>
    </citation>
    <scope>NUCLEOTIDE SEQUENCE</scope>
    <source>
        <strain evidence="3">CBS 538.74</strain>
    </source>
</reference>
<reference evidence="3" key="2">
    <citation type="submission" date="2023-05" db="EMBL/GenBank/DDBJ databases">
        <authorList>
            <consortium name="Lawrence Berkeley National Laboratory"/>
            <person name="Steindorff A."/>
            <person name="Hensen N."/>
            <person name="Bonometti L."/>
            <person name="Westerberg I."/>
            <person name="Brannstrom I.O."/>
            <person name="Guillou S."/>
            <person name="Cros-Aarteil S."/>
            <person name="Calhoun S."/>
            <person name="Haridas S."/>
            <person name="Kuo A."/>
            <person name="Mondo S."/>
            <person name="Pangilinan J."/>
            <person name="Riley R."/>
            <person name="Labutti K."/>
            <person name="Andreopoulos B."/>
            <person name="Lipzen A."/>
            <person name="Chen C."/>
            <person name="Yanf M."/>
            <person name="Daum C."/>
            <person name="Ng V."/>
            <person name="Clum A."/>
            <person name="Ohm R."/>
            <person name="Martin F."/>
            <person name="Silar P."/>
            <person name="Natvig D."/>
            <person name="Lalanne C."/>
            <person name="Gautier V."/>
            <person name="Ament-Velasquez S.L."/>
            <person name="Kruys A."/>
            <person name="Hutchinson M.I."/>
            <person name="Powell A.J."/>
            <person name="Barry K."/>
            <person name="Miller A.N."/>
            <person name="Grigoriev I.V."/>
            <person name="Debuchy R."/>
            <person name="Gladieux P."/>
            <person name="Thoren M.H."/>
            <person name="Johannesson H."/>
        </authorList>
    </citation>
    <scope>NUCLEOTIDE SEQUENCE</scope>
    <source>
        <strain evidence="3">CBS 538.74</strain>
    </source>
</reference>